<dbReference type="GO" id="GO:0005874">
    <property type="term" value="C:microtubule"/>
    <property type="evidence" value="ECO:0007669"/>
    <property type="project" value="UniProtKB-KW"/>
</dbReference>
<dbReference type="PANTHER" id="PTHR18916:SF83">
    <property type="entry name" value="TIP ELONGATION PROTEIN 1"/>
    <property type="match status" value="1"/>
</dbReference>
<dbReference type="SUPFAM" id="SSF74924">
    <property type="entry name" value="Cap-Gly domain"/>
    <property type="match status" value="1"/>
</dbReference>
<dbReference type="PROSITE" id="PS50245">
    <property type="entry name" value="CAP_GLY_2"/>
    <property type="match status" value="1"/>
</dbReference>
<feature type="coiled-coil region" evidence="8">
    <location>
        <begin position="397"/>
        <end position="445"/>
    </location>
</feature>
<feature type="region of interest" description="Disordered" evidence="9">
    <location>
        <begin position="78"/>
        <end position="114"/>
    </location>
</feature>
<dbReference type="InterPro" id="IPR036859">
    <property type="entry name" value="CAP-Gly_dom_sf"/>
</dbReference>
<gene>
    <name evidence="11" type="ORF">NEMBOFW57_010105</name>
</gene>
<dbReference type="SMART" id="SM01052">
    <property type="entry name" value="CAP_GLY"/>
    <property type="match status" value="1"/>
</dbReference>
<dbReference type="GO" id="GO:0051286">
    <property type="term" value="C:cell tip"/>
    <property type="evidence" value="ECO:0007669"/>
    <property type="project" value="TreeGrafter"/>
</dbReference>
<dbReference type="EMBL" id="JAHCVI010000005">
    <property type="protein sequence ID" value="KAG7285477.1"/>
    <property type="molecule type" value="Genomic_DNA"/>
</dbReference>
<comment type="caution">
    <text evidence="11">The sequence shown here is derived from an EMBL/GenBank/DDBJ whole genome shotgun (WGS) entry which is preliminary data.</text>
</comment>
<evidence type="ECO:0000256" key="2">
    <source>
        <dbReference type="ARBA" id="ARBA00011010"/>
    </source>
</evidence>
<keyword evidence="3" id="KW-0963">Cytoplasm</keyword>
<proteinExistence type="inferred from homology"/>
<evidence type="ECO:0000259" key="10">
    <source>
        <dbReference type="PROSITE" id="PS50245"/>
    </source>
</evidence>
<comment type="subcellular location">
    <subcellularLocation>
        <location evidence="1">Cytoplasm</location>
        <location evidence="1">Cytoskeleton</location>
    </subcellularLocation>
</comment>
<dbReference type="GO" id="GO:0005814">
    <property type="term" value="C:centriole"/>
    <property type="evidence" value="ECO:0007669"/>
    <property type="project" value="UniProtKB-SubCell"/>
</dbReference>
<dbReference type="PROSITE" id="PS00845">
    <property type="entry name" value="CAP_GLY_1"/>
    <property type="match status" value="1"/>
</dbReference>
<dbReference type="AlphaFoldDB" id="A0AAD4EQ64"/>
<dbReference type="Proteomes" id="UP001197093">
    <property type="component" value="Unassembled WGS sequence"/>
</dbReference>
<evidence type="ECO:0000313" key="11">
    <source>
        <dbReference type="EMBL" id="KAG7285477.1"/>
    </source>
</evidence>
<reference evidence="11" key="1">
    <citation type="submission" date="2023-02" db="EMBL/GenBank/DDBJ databases">
        <authorList>
            <person name="Palmer J.M."/>
        </authorList>
    </citation>
    <scope>NUCLEOTIDE SEQUENCE</scope>
    <source>
        <strain evidence="11">FW57</strain>
    </source>
</reference>
<evidence type="ECO:0000313" key="12">
    <source>
        <dbReference type="Proteomes" id="UP001197093"/>
    </source>
</evidence>
<evidence type="ECO:0000256" key="5">
    <source>
        <dbReference type="ARBA" id="ARBA00023017"/>
    </source>
</evidence>
<dbReference type="PANTHER" id="PTHR18916">
    <property type="entry name" value="DYNACTIN 1-RELATED MICROTUBULE-BINDING"/>
    <property type="match status" value="1"/>
</dbReference>
<dbReference type="Pfam" id="PF12455">
    <property type="entry name" value="Dynactin"/>
    <property type="match status" value="1"/>
</dbReference>
<protein>
    <recommendedName>
        <fullName evidence="10">CAP-Gly domain-containing protein</fullName>
    </recommendedName>
</protein>
<evidence type="ECO:0000256" key="7">
    <source>
        <dbReference type="ARBA" id="ARBA00023212"/>
    </source>
</evidence>
<dbReference type="Gene3D" id="2.30.30.190">
    <property type="entry name" value="CAP Gly-rich-like domain"/>
    <property type="match status" value="1"/>
</dbReference>
<organism evidence="11 12">
    <name type="scientific">Staphylotrichum longicolle</name>
    <dbReference type="NCBI Taxonomy" id="669026"/>
    <lineage>
        <taxon>Eukaryota</taxon>
        <taxon>Fungi</taxon>
        <taxon>Dikarya</taxon>
        <taxon>Ascomycota</taxon>
        <taxon>Pezizomycotina</taxon>
        <taxon>Sordariomycetes</taxon>
        <taxon>Sordariomycetidae</taxon>
        <taxon>Sordariales</taxon>
        <taxon>Chaetomiaceae</taxon>
        <taxon>Staphylotrichum</taxon>
    </lineage>
</organism>
<evidence type="ECO:0000256" key="1">
    <source>
        <dbReference type="ARBA" id="ARBA00004245"/>
    </source>
</evidence>
<dbReference type="Pfam" id="PF01302">
    <property type="entry name" value="CAP_GLY"/>
    <property type="match status" value="1"/>
</dbReference>
<dbReference type="GO" id="GO:0030286">
    <property type="term" value="C:dynein complex"/>
    <property type="evidence" value="ECO:0007669"/>
    <property type="project" value="UniProtKB-KW"/>
</dbReference>
<dbReference type="GO" id="GO:0005819">
    <property type="term" value="C:spindle"/>
    <property type="evidence" value="ECO:0007669"/>
    <property type="project" value="UniProtKB-SubCell"/>
</dbReference>
<keyword evidence="5" id="KW-0243">Dynein</keyword>
<evidence type="ECO:0000256" key="4">
    <source>
        <dbReference type="ARBA" id="ARBA00022701"/>
    </source>
</evidence>
<dbReference type="GO" id="GO:0005816">
    <property type="term" value="C:spindle pole body"/>
    <property type="evidence" value="ECO:0007669"/>
    <property type="project" value="TreeGrafter"/>
</dbReference>
<keyword evidence="4" id="KW-0493">Microtubule</keyword>
<evidence type="ECO:0000256" key="9">
    <source>
        <dbReference type="SAM" id="MobiDB-lite"/>
    </source>
</evidence>
<feature type="region of interest" description="Disordered" evidence="9">
    <location>
        <begin position="130"/>
        <end position="162"/>
    </location>
</feature>
<feature type="domain" description="CAP-Gly" evidence="10">
    <location>
        <begin position="26"/>
        <end position="68"/>
    </location>
</feature>
<sequence length="1130" mass="127594">MSQSELYEGRKVQLADQRTGIIRFSGHTQFAPGLWVGIELDDATGKNDGSVQDHRYFECPMGHGMFVRPNTLKLLAGPPAPFLPQATKKPRPSSAISTGSSKGPAPMDPAANPITDEAARDDTVKYQSSATKPFAKRALSAKPPAPTATVSRPAPNAAAANKEVDDLKAKLRILERKRAEDRGELSSFDKIQAERDRFERIIQTLQTKFQPQQQELADLKRQLKEAEATFQNVEKIQEDHDAALELATLDKEVAEEMAEVYKTELDALRHKAEELDLEVEILREENAEFTKGMAPDEVASVGWLQMEKQNERLRQALTALRDLAHETEEDYQNQIKELRADLCEIDTLKEQLRTSEETLAQRDATVEHLRDQLDGALGSEAMVESLVDQTRLQADKIEELTATITELTELKDIADEMEIVHGQEAKQLQQDIDDRNDLIAEQVRQAAADRKSMEEMEYTLSRFRELVTSLQVDLADMRASQAVTETESEQLNNRSRAMLDLNQKLQISAAKTQVKAIDFALHQMEAQEAKQLLSICNMFLPDSYQNDKNPILTLLAFKRVAFKANLINDFVKERVNGQPHPGHQDGIFYGCATIDKLTWVTSMCDRFVNAISHCTVDQFHGYNFTLYELDPVERTLNAWIDDLKRDELKEERCSDELQRTISLMTHLGEVHMSNDLGSFADDVHMKTVLMQRHLESAAVALTTTATMVQTILPRNDDDELAQHFAKKTETVITQTRSAKVLATKTARALESLKTRSLALSPDTLETFEQCETATSELANMSRAIGLDLHQLLHQEGRTDPFTHTEIESRIQKTASDTFNLTDADFFSVYTNKLRAVTSQLSDLAAMSTDLSYTQEFERLSPPWVARSVELKLLKDIPIKAEAETRRLKDELTTIRRTLATREEDFSTAQLKIETLESRMRDAKAKALRISELESEVDSATKQVAALNDTLKEQTQELKHVTISRDEWKRLAKTHRAVPNHIANDDEPTKANQEQAVATAREMDLLRLEITSLQDSVRYLRADNHRARSSEQRDHEWLAQPLTKTVRFSETKEVATFTETRDMLREVVNLASQAQVFDLGTLPPNKVGWKPATTTPQWHTAYQLEEFGAWKGRVDAAVKAGKGKGKAPLRD</sequence>
<feature type="coiled-coil region" evidence="8">
    <location>
        <begin position="905"/>
        <end position="956"/>
    </location>
</feature>
<keyword evidence="6 8" id="KW-0175">Coiled coil</keyword>
<evidence type="ECO:0000256" key="6">
    <source>
        <dbReference type="ARBA" id="ARBA00023054"/>
    </source>
</evidence>
<evidence type="ECO:0000256" key="8">
    <source>
        <dbReference type="SAM" id="Coils"/>
    </source>
</evidence>
<dbReference type="InterPro" id="IPR022157">
    <property type="entry name" value="Dynactin"/>
</dbReference>
<dbReference type="GO" id="GO:0051301">
    <property type="term" value="P:cell division"/>
    <property type="evidence" value="ECO:0007669"/>
    <property type="project" value="UniProtKB-KW"/>
</dbReference>
<dbReference type="GO" id="GO:0000743">
    <property type="term" value="P:nuclear migration involved in conjugation with cellular fusion"/>
    <property type="evidence" value="ECO:0007669"/>
    <property type="project" value="TreeGrafter"/>
</dbReference>
<keyword evidence="12" id="KW-1185">Reference proteome</keyword>
<dbReference type="GO" id="GO:0000132">
    <property type="term" value="P:establishment of mitotic spindle orientation"/>
    <property type="evidence" value="ECO:0007669"/>
    <property type="project" value="TreeGrafter"/>
</dbReference>
<comment type="similarity">
    <text evidence="2">Belongs to the dynactin 150 kDa subunit family.</text>
</comment>
<accession>A0AAD4EQ64</accession>
<name>A0AAD4EQ64_9PEZI</name>
<keyword evidence="7" id="KW-0206">Cytoskeleton</keyword>
<evidence type="ECO:0000256" key="3">
    <source>
        <dbReference type="ARBA" id="ARBA00022490"/>
    </source>
</evidence>
<dbReference type="InterPro" id="IPR000938">
    <property type="entry name" value="CAP-Gly_domain"/>
</dbReference>